<feature type="transmembrane region" description="Helical" evidence="8">
    <location>
        <begin position="198"/>
        <end position="218"/>
    </location>
</feature>
<feature type="region of interest" description="Disordered" evidence="7">
    <location>
        <begin position="241"/>
        <end position="270"/>
    </location>
</feature>
<keyword evidence="11" id="KW-0645">Protease</keyword>
<feature type="domain" description="Peptidase S54 rhomboid" evidence="9">
    <location>
        <begin position="72"/>
        <end position="212"/>
    </location>
</feature>
<dbReference type="GO" id="GO:0004252">
    <property type="term" value="F:serine-type endopeptidase activity"/>
    <property type="evidence" value="ECO:0007669"/>
    <property type="project" value="InterPro"/>
</dbReference>
<feature type="transmembrane region" description="Helical" evidence="8">
    <location>
        <begin position="112"/>
        <end position="134"/>
    </location>
</feature>
<organism evidence="11 12">
    <name type="scientific">Brumimicrobium glaciale</name>
    <dbReference type="NCBI Taxonomy" id="200475"/>
    <lineage>
        <taxon>Bacteria</taxon>
        <taxon>Pseudomonadati</taxon>
        <taxon>Bacteroidota</taxon>
        <taxon>Flavobacteriia</taxon>
        <taxon>Flavobacteriales</taxon>
        <taxon>Crocinitomicaceae</taxon>
        <taxon>Brumimicrobium</taxon>
    </lineage>
</organism>
<proteinExistence type="inferred from homology"/>
<evidence type="ECO:0000313" key="11">
    <source>
        <dbReference type="EMBL" id="RYM33567.1"/>
    </source>
</evidence>
<dbReference type="InterPro" id="IPR035952">
    <property type="entry name" value="Rhomboid-like_sf"/>
</dbReference>
<dbReference type="GO" id="GO:0016020">
    <property type="term" value="C:membrane"/>
    <property type="evidence" value="ECO:0007669"/>
    <property type="project" value="UniProtKB-SubCell"/>
</dbReference>
<dbReference type="GO" id="GO:0006508">
    <property type="term" value="P:proteolysis"/>
    <property type="evidence" value="ECO:0007669"/>
    <property type="project" value="UniProtKB-KW"/>
</dbReference>
<evidence type="ECO:0000256" key="1">
    <source>
        <dbReference type="ARBA" id="ARBA00004141"/>
    </source>
</evidence>
<keyword evidence="4" id="KW-0378">Hydrolase</keyword>
<evidence type="ECO:0000259" key="10">
    <source>
        <dbReference type="Pfam" id="PF20216"/>
    </source>
</evidence>
<evidence type="ECO:0000256" key="3">
    <source>
        <dbReference type="ARBA" id="ARBA00022692"/>
    </source>
</evidence>
<feature type="transmembrane region" description="Helical" evidence="8">
    <location>
        <begin position="74"/>
        <end position="100"/>
    </location>
</feature>
<dbReference type="InterPro" id="IPR050925">
    <property type="entry name" value="Rhomboid_protease_S54"/>
</dbReference>
<keyword evidence="5 8" id="KW-1133">Transmembrane helix</keyword>
<accession>A0A4Q4KLF4</accession>
<comment type="similarity">
    <text evidence="2">Belongs to the peptidase S54 family.</text>
</comment>
<name>A0A4Q4KLF4_9FLAO</name>
<evidence type="ECO:0000256" key="6">
    <source>
        <dbReference type="ARBA" id="ARBA00023136"/>
    </source>
</evidence>
<dbReference type="SUPFAM" id="SSF144091">
    <property type="entry name" value="Rhomboid-like"/>
    <property type="match status" value="1"/>
</dbReference>
<evidence type="ECO:0000313" key="12">
    <source>
        <dbReference type="Proteomes" id="UP000293952"/>
    </source>
</evidence>
<feature type="transmembrane region" description="Helical" evidence="8">
    <location>
        <begin position="173"/>
        <end position="192"/>
    </location>
</feature>
<dbReference type="Proteomes" id="UP000293952">
    <property type="component" value="Unassembled WGS sequence"/>
</dbReference>
<dbReference type="Gene3D" id="1.20.1540.10">
    <property type="entry name" value="Rhomboid-like"/>
    <property type="match status" value="1"/>
</dbReference>
<feature type="compositionally biased region" description="Low complexity" evidence="7">
    <location>
        <begin position="251"/>
        <end position="261"/>
    </location>
</feature>
<dbReference type="AlphaFoldDB" id="A0A4Q4KLF4"/>
<evidence type="ECO:0000256" key="8">
    <source>
        <dbReference type="SAM" id="Phobius"/>
    </source>
</evidence>
<protein>
    <submittedName>
        <fullName evidence="11">Rhomboid family intramembrane serine protease</fullName>
    </submittedName>
</protein>
<evidence type="ECO:0000256" key="2">
    <source>
        <dbReference type="ARBA" id="ARBA00009045"/>
    </source>
</evidence>
<dbReference type="PANTHER" id="PTHR43731:SF14">
    <property type="entry name" value="PRESENILIN-ASSOCIATED RHOMBOID-LIKE PROTEIN, MITOCHONDRIAL"/>
    <property type="match status" value="1"/>
</dbReference>
<dbReference type="InterPro" id="IPR046483">
    <property type="entry name" value="DUF6576"/>
</dbReference>
<dbReference type="OrthoDB" id="680602at2"/>
<keyword evidence="3 8" id="KW-0812">Transmembrane</keyword>
<evidence type="ECO:0000256" key="4">
    <source>
        <dbReference type="ARBA" id="ARBA00022801"/>
    </source>
</evidence>
<reference evidence="11 12" key="1">
    <citation type="submission" date="2019-02" db="EMBL/GenBank/DDBJ databases">
        <title>Genome sequence of the sea-ice species Brumimicrobium glaciale.</title>
        <authorList>
            <person name="Bowman J.P."/>
        </authorList>
    </citation>
    <scope>NUCLEOTIDE SEQUENCE [LARGE SCALE GENOMIC DNA]</scope>
    <source>
        <strain evidence="11 12">IC156</strain>
    </source>
</reference>
<sequence>MNRNFSDEIKYQWKHGGMQIKLIGVNLAVFVLINILLVFGSLMVSNGGSNPLESFVYNFFTLRGDFFGFLTHPWGIFTSIFAHFDFMHLAFNMLFLYFISKFFMMYFSNQRLLYTYILGGIMGGFFQIAAYSLFPALQGTQTFVVGASGSVNAIFMAAAFHRPMAIVHLFGRFKVKMIYLAGIFILMDLVQMGGADNVAHFAHLGGAAFGILSIRNINSKNNVVNFTRVTVENIKASFSGKPKMKAHKGGKSTTSSSTKTQKQTDSEYNLDKKKKQAEIDAILDKISKSGYDSLTKKEKQILFDQSQ</sequence>
<feature type="transmembrane region" description="Helical" evidence="8">
    <location>
        <begin position="140"/>
        <end position="161"/>
    </location>
</feature>
<dbReference type="RefSeq" id="WP_130094027.1">
    <property type="nucleotide sequence ID" value="NZ_SETE01000004.1"/>
</dbReference>
<keyword evidence="12" id="KW-1185">Reference proteome</keyword>
<comment type="caution">
    <text evidence="11">The sequence shown here is derived from an EMBL/GenBank/DDBJ whole genome shotgun (WGS) entry which is preliminary data.</text>
</comment>
<gene>
    <name evidence="11" type="ORF">ERX46_11560</name>
</gene>
<dbReference type="InterPro" id="IPR022764">
    <property type="entry name" value="Peptidase_S54_rhomboid_dom"/>
</dbReference>
<keyword evidence="6 8" id="KW-0472">Membrane</keyword>
<dbReference type="Pfam" id="PF20216">
    <property type="entry name" value="DUF6576"/>
    <property type="match status" value="1"/>
</dbReference>
<dbReference type="Pfam" id="PF01694">
    <property type="entry name" value="Rhomboid"/>
    <property type="match status" value="1"/>
</dbReference>
<comment type="subcellular location">
    <subcellularLocation>
        <location evidence="1">Membrane</location>
        <topology evidence="1">Multi-pass membrane protein</topology>
    </subcellularLocation>
</comment>
<feature type="transmembrane region" description="Helical" evidence="8">
    <location>
        <begin position="20"/>
        <end position="44"/>
    </location>
</feature>
<dbReference type="PANTHER" id="PTHR43731">
    <property type="entry name" value="RHOMBOID PROTEASE"/>
    <property type="match status" value="1"/>
</dbReference>
<evidence type="ECO:0000256" key="5">
    <source>
        <dbReference type="ARBA" id="ARBA00022989"/>
    </source>
</evidence>
<feature type="domain" description="DUF6576" evidence="10">
    <location>
        <begin position="265"/>
        <end position="304"/>
    </location>
</feature>
<evidence type="ECO:0000259" key="9">
    <source>
        <dbReference type="Pfam" id="PF01694"/>
    </source>
</evidence>
<evidence type="ECO:0000256" key="7">
    <source>
        <dbReference type="SAM" id="MobiDB-lite"/>
    </source>
</evidence>
<dbReference type="EMBL" id="SETE01000004">
    <property type="protein sequence ID" value="RYM33567.1"/>
    <property type="molecule type" value="Genomic_DNA"/>
</dbReference>